<dbReference type="InterPro" id="IPR010093">
    <property type="entry name" value="SinI_DNA-bd"/>
</dbReference>
<name>A0A846YNW5_9NOCA</name>
<sequence>MIDTAEDWMTRREVAGYLRVSQGTLANWATQRKGPKFVRLGGGKVLYNRAAVNDYLNSLQTAA</sequence>
<dbReference type="Proteomes" id="UP000570678">
    <property type="component" value="Unassembled WGS sequence"/>
</dbReference>
<dbReference type="Pfam" id="PF12728">
    <property type="entry name" value="HTH_17"/>
    <property type="match status" value="1"/>
</dbReference>
<organism evidence="2 3">
    <name type="scientific">Nocardia flavorosea</name>
    <dbReference type="NCBI Taxonomy" id="53429"/>
    <lineage>
        <taxon>Bacteria</taxon>
        <taxon>Bacillati</taxon>
        <taxon>Actinomycetota</taxon>
        <taxon>Actinomycetes</taxon>
        <taxon>Mycobacteriales</taxon>
        <taxon>Nocardiaceae</taxon>
        <taxon>Nocardia</taxon>
    </lineage>
</organism>
<accession>A0A846YNW5</accession>
<dbReference type="AlphaFoldDB" id="A0A846YNW5"/>
<evidence type="ECO:0000313" key="3">
    <source>
        <dbReference type="Proteomes" id="UP000570678"/>
    </source>
</evidence>
<evidence type="ECO:0000313" key="2">
    <source>
        <dbReference type="EMBL" id="NKY60805.1"/>
    </source>
</evidence>
<protein>
    <submittedName>
        <fullName evidence="2">Helix-turn-helix domain-containing protein</fullName>
    </submittedName>
</protein>
<dbReference type="NCBIfam" id="TIGR01764">
    <property type="entry name" value="excise"/>
    <property type="match status" value="1"/>
</dbReference>
<reference evidence="2 3" key="1">
    <citation type="submission" date="2020-04" db="EMBL/GenBank/DDBJ databases">
        <title>MicrobeNet Type strains.</title>
        <authorList>
            <person name="Nicholson A.C."/>
        </authorList>
    </citation>
    <scope>NUCLEOTIDE SEQUENCE [LARGE SCALE GENOMIC DNA]</scope>
    <source>
        <strain evidence="2 3">JCM 3332</strain>
    </source>
</reference>
<feature type="domain" description="Helix-turn-helix" evidence="1">
    <location>
        <begin position="8"/>
        <end position="58"/>
    </location>
</feature>
<dbReference type="InterPro" id="IPR041657">
    <property type="entry name" value="HTH_17"/>
</dbReference>
<dbReference type="SUPFAM" id="SSF46955">
    <property type="entry name" value="Putative DNA-binding domain"/>
    <property type="match status" value="1"/>
</dbReference>
<dbReference type="RefSeq" id="WP_062979893.1">
    <property type="nucleotide sequence ID" value="NZ_JAAXOT010000028.1"/>
</dbReference>
<dbReference type="GO" id="GO:0003677">
    <property type="term" value="F:DNA binding"/>
    <property type="evidence" value="ECO:0007669"/>
    <property type="project" value="InterPro"/>
</dbReference>
<evidence type="ECO:0000259" key="1">
    <source>
        <dbReference type="Pfam" id="PF12728"/>
    </source>
</evidence>
<dbReference type="EMBL" id="JAAXOT010000028">
    <property type="protein sequence ID" value="NKY60805.1"/>
    <property type="molecule type" value="Genomic_DNA"/>
</dbReference>
<keyword evidence="3" id="KW-1185">Reference proteome</keyword>
<dbReference type="InterPro" id="IPR009061">
    <property type="entry name" value="DNA-bd_dom_put_sf"/>
</dbReference>
<comment type="caution">
    <text evidence="2">The sequence shown here is derived from an EMBL/GenBank/DDBJ whole genome shotgun (WGS) entry which is preliminary data.</text>
</comment>
<gene>
    <name evidence="2" type="ORF">HGA15_32650</name>
</gene>
<proteinExistence type="predicted"/>